<dbReference type="PANTHER" id="PTHR33451">
    <property type="entry name" value="MALATE-2H(+)/NA(+)-LACTATE ANTIPORTER"/>
    <property type="match status" value="1"/>
</dbReference>
<dbReference type="PANTHER" id="PTHR33451:SF6">
    <property type="entry name" value="NA(+)_H(+) ANTIPORTER NHAC"/>
    <property type="match status" value="1"/>
</dbReference>
<evidence type="ECO:0000256" key="1">
    <source>
        <dbReference type="ARBA" id="ARBA00004651"/>
    </source>
</evidence>
<organism evidence="9 10">
    <name type="scientific">Paenibacillus odorifer</name>
    <dbReference type="NCBI Taxonomy" id="189426"/>
    <lineage>
        <taxon>Bacteria</taxon>
        <taxon>Bacillati</taxon>
        <taxon>Bacillota</taxon>
        <taxon>Bacilli</taxon>
        <taxon>Bacillales</taxon>
        <taxon>Paenibacillaceae</taxon>
        <taxon>Paenibacillus</taxon>
    </lineage>
</organism>
<evidence type="ECO:0000313" key="9">
    <source>
        <dbReference type="EMBL" id="OMD21509.1"/>
    </source>
</evidence>
<evidence type="ECO:0000256" key="5">
    <source>
        <dbReference type="ARBA" id="ARBA00022692"/>
    </source>
</evidence>
<dbReference type="EMBL" id="MKQP01000078">
    <property type="protein sequence ID" value="OMD21509.1"/>
    <property type="molecule type" value="Genomic_DNA"/>
</dbReference>
<dbReference type="RefSeq" id="WP_036677940.1">
    <property type="nucleotide sequence ID" value="NZ_MKQL01000011.1"/>
</dbReference>
<dbReference type="InterPro" id="IPR052180">
    <property type="entry name" value="NhaC_Na-H+_Antiporter"/>
</dbReference>
<sequence length="455" mass="48904">MDRQLSFSKSMIIIAFILAFLFVSIFLLKAEPHIPLLATTVGTAVLLGLFGVSWKDIEAAIIKGIQTAIMPILILMLIGILIAVWMMSGTVPTLLFYGMDYINPNYFAVSALYVTIVVSMFTGSSFTTVSTIGVALMGIALTTGISPTLAAGAIICGACFGDKMSPLSDTTNFAPAVVGISLFTHIRNMMYTTIPALIITTVFFLFAPKADAIDLSSIQGIKFALQDGFSIHWLTLISPLAVIICSIKRIPILPTLMVGIVTGLLVTAIIQQQAEIGVWFSVMQNGYESTIANETVASIVNRGGMQSMMSSVSLILIALSLGGLIQHCGVIEAFFRKIIQPLKRKSSIVLMSGASSIAVNGMTGEQYLSILLPGQMFKDEYNRRGIPAKTLSRTLEDCGTLVNPLIPWGVSGAFFAATLGVPVIEYIPYATLLWLSPFITFAYALIPKLQKNSLG</sequence>
<accession>A0A1R0WUH7</accession>
<dbReference type="InterPro" id="IPR018461">
    <property type="entry name" value="Na/H_Antiport_NhaC-like_C"/>
</dbReference>
<dbReference type="Proteomes" id="UP000187465">
    <property type="component" value="Unassembled WGS sequence"/>
</dbReference>
<keyword evidence="6" id="KW-1133">Transmembrane helix</keyword>
<keyword evidence="5" id="KW-0812">Transmembrane</keyword>
<protein>
    <submittedName>
        <fullName evidence="9">Na+/H+ antiporter NhaC</fullName>
    </submittedName>
</protein>
<comment type="caution">
    <text evidence="9">The sequence shown here is derived from an EMBL/GenBank/DDBJ whole genome shotgun (WGS) entry which is preliminary data.</text>
</comment>
<keyword evidence="3" id="KW-0050">Antiport</keyword>
<comment type="subcellular location">
    <subcellularLocation>
        <location evidence="1">Cell membrane</location>
        <topology evidence="1">Multi-pass membrane protein</topology>
    </subcellularLocation>
</comment>
<reference evidence="9 10" key="1">
    <citation type="submission" date="2016-10" db="EMBL/GenBank/DDBJ databases">
        <title>Paenibacillus species isolates.</title>
        <authorList>
            <person name="Beno S.M."/>
        </authorList>
    </citation>
    <scope>NUCLEOTIDE SEQUENCE [LARGE SCALE GENOMIC DNA]</scope>
    <source>
        <strain evidence="9 10">FSL H7-0604</strain>
    </source>
</reference>
<dbReference type="Pfam" id="PF03553">
    <property type="entry name" value="Na_H_antiporter"/>
    <property type="match status" value="1"/>
</dbReference>
<comment type="similarity">
    <text evidence="8">Belongs to the NhaC Na(+)/H(+) (TC 2.A.35) antiporter family.</text>
</comment>
<dbReference type="AlphaFoldDB" id="A0A1R0WUH7"/>
<dbReference type="GO" id="GO:0005886">
    <property type="term" value="C:plasma membrane"/>
    <property type="evidence" value="ECO:0007669"/>
    <property type="project" value="UniProtKB-SubCell"/>
</dbReference>
<keyword evidence="7" id="KW-0472">Membrane</keyword>
<evidence type="ECO:0000256" key="6">
    <source>
        <dbReference type="ARBA" id="ARBA00022989"/>
    </source>
</evidence>
<proteinExistence type="inferred from homology"/>
<evidence type="ECO:0000256" key="3">
    <source>
        <dbReference type="ARBA" id="ARBA00022449"/>
    </source>
</evidence>
<keyword evidence="2" id="KW-0813">Transport</keyword>
<evidence type="ECO:0000256" key="4">
    <source>
        <dbReference type="ARBA" id="ARBA00022475"/>
    </source>
</evidence>
<evidence type="ECO:0000256" key="7">
    <source>
        <dbReference type="ARBA" id="ARBA00023136"/>
    </source>
</evidence>
<evidence type="ECO:0000313" key="10">
    <source>
        <dbReference type="Proteomes" id="UP000187465"/>
    </source>
</evidence>
<name>A0A1R0WUH7_9BACL</name>
<gene>
    <name evidence="9" type="ORF">BJP51_07755</name>
</gene>
<dbReference type="NCBIfam" id="TIGR00931">
    <property type="entry name" value="antiport_nhaC"/>
    <property type="match status" value="1"/>
</dbReference>
<evidence type="ECO:0000256" key="2">
    <source>
        <dbReference type="ARBA" id="ARBA00022448"/>
    </source>
</evidence>
<evidence type="ECO:0000256" key="8">
    <source>
        <dbReference type="ARBA" id="ARBA00038435"/>
    </source>
</evidence>
<dbReference type="InterPro" id="IPR004770">
    <property type="entry name" value="Na/H_antiport_NhaC"/>
</dbReference>
<keyword evidence="4" id="KW-1003">Cell membrane</keyword>
<dbReference type="GO" id="GO:0015297">
    <property type="term" value="F:antiporter activity"/>
    <property type="evidence" value="ECO:0007669"/>
    <property type="project" value="UniProtKB-KW"/>
</dbReference>